<organism evidence="2 3">
    <name type="scientific">Brachybacterium hainanense</name>
    <dbReference type="NCBI Taxonomy" id="1541174"/>
    <lineage>
        <taxon>Bacteria</taxon>
        <taxon>Bacillati</taxon>
        <taxon>Actinomycetota</taxon>
        <taxon>Actinomycetes</taxon>
        <taxon>Micrococcales</taxon>
        <taxon>Dermabacteraceae</taxon>
        <taxon>Brachybacterium</taxon>
    </lineage>
</organism>
<dbReference type="RefSeq" id="WP_376979129.1">
    <property type="nucleotide sequence ID" value="NZ_JBHLSV010000005.1"/>
</dbReference>
<dbReference type="Proteomes" id="UP001589793">
    <property type="component" value="Unassembled WGS sequence"/>
</dbReference>
<name>A0ABV6R945_9MICO</name>
<gene>
    <name evidence="2" type="ORF">ACFFF6_06015</name>
</gene>
<keyword evidence="1" id="KW-0472">Membrane</keyword>
<keyword evidence="3" id="KW-1185">Reference proteome</keyword>
<keyword evidence="1" id="KW-0812">Transmembrane</keyword>
<evidence type="ECO:0000256" key="1">
    <source>
        <dbReference type="SAM" id="Phobius"/>
    </source>
</evidence>
<dbReference type="EMBL" id="JBHLSV010000005">
    <property type="protein sequence ID" value="MFC0673507.1"/>
    <property type="molecule type" value="Genomic_DNA"/>
</dbReference>
<reference evidence="2 3" key="1">
    <citation type="submission" date="2024-09" db="EMBL/GenBank/DDBJ databases">
        <authorList>
            <person name="Sun Q."/>
            <person name="Mori K."/>
        </authorList>
    </citation>
    <scope>NUCLEOTIDE SEQUENCE [LARGE SCALE GENOMIC DNA]</scope>
    <source>
        <strain evidence="2 3">CICC 10874</strain>
    </source>
</reference>
<sequence length="41" mass="4309">MIALALADGVVRLALVGVLVAGARLGAVLLVEQARMIRRPR</sequence>
<comment type="caution">
    <text evidence="2">The sequence shown here is derived from an EMBL/GenBank/DDBJ whole genome shotgun (WGS) entry which is preliminary data.</text>
</comment>
<evidence type="ECO:0000313" key="2">
    <source>
        <dbReference type="EMBL" id="MFC0673507.1"/>
    </source>
</evidence>
<keyword evidence="1" id="KW-1133">Transmembrane helix</keyword>
<proteinExistence type="predicted"/>
<protein>
    <submittedName>
        <fullName evidence="2">Uncharacterized protein</fullName>
    </submittedName>
</protein>
<evidence type="ECO:0000313" key="3">
    <source>
        <dbReference type="Proteomes" id="UP001589793"/>
    </source>
</evidence>
<feature type="transmembrane region" description="Helical" evidence="1">
    <location>
        <begin position="12"/>
        <end position="31"/>
    </location>
</feature>
<accession>A0ABV6R945</accession>